<evidence type="ECO:0000256" key="3">
    <source>
        <dbReference type="ARBA" id="ARBA00022804"/>
    </source>
</evidence>
<reference evidence="8" key="1">
    <citation type="submission" date="2021-05" db="EMBL/GenBank/DDBJ databases">
        <authorList>
            <person name="Chen Y.-M."/>
            <person name="Zhang Y.-Z."/>
        </authorList>
    </citation>
    <scope>NUCLEOTIDE SEQUENCE</scope>
    <source>
        <strain evidence="8">304R-k141_206076</strain>
    </source>
</reference>
<keyword evidence="4" id="KW-0946">Virion</keyword>
<comment type="similarity">
    <text evidence="7">Belongs to the Leviviricetes maturation protein family.</text>
</comment>
<keyword evidence="9" id="KW-1185">Reference proteome</keyword>
<comment type="subcellular location">
    <subcellularLocation>
        <location evidence="1">Virion</location>
    </subcellularLocation>
</comment>
<evidence type="ECO:0000256" key="4">
    <source>
        <dbReference type="ARBA" id="ARBA00022844"/>
    </source>
</evidence>
<protein>
    <submittedName>
        <fullName evidence="8">Maturation protein</fullName>
    </submittedName>
</protein>
<dbReference type="Proteomes" id="UP001059566">
    <property type="component" value="Segment"/>
</dbReference>
<evidence type="ECO:0000313" key="9">
    <source>
        <dbReference type="Proteomes" id="UP001059566"/>
    </source>
</evidence>
<dbReference type="Pfam" id="PF03863">
    <property type="entry name" value="Phage_mat-A"/>
    <property type="match status" value="2"/>
</dbReference>
<evidence type="ECO:0000256" key="5">
    <source>
        <dbReference type="ARBA" id="ARBA00023104"/>
    </source>
</evidence>
<keyword evidence="2" id="KW-0945">Host-virus interaction</keyword>
<evidence type="ECO:0000256" key="7">
    <source>
        <dbReference type="ARBA" id="ARBA00035110"/>
    </source>
</evidence>
<keyword evidence="3" id="KW-1161">Viral attachment to host cell</keyword>
<keyword evidence="5" id="KW-1175">Viral attachment to host cell pilus</keyword>
<keyword evidence="6" id="KW-1160">Virus entry into host cell</keyword>
<accession>A0ABY3SUH7</accession>
<sequence length="422" mass="48081">MKRKYRLRSTGRLPIESVAKSTSKFIRLSSGETTMETVRRIVTPIGEKAVIYRGKGRWRWKKHPEGYYFPWRDPSNYNRGHVVIDIAPSSDAANWSNIRSKGTVTYNGPISRNLTNLGDWTKFIGNRSSMSPLVRYNELARNNVAIRMKVKNAKFNLSIFAAEFKKSVGTLAAGTRDFIGIYRNVKRGNFKGAIKYFRPADREGNRKGKFSSKDVAVRWMELQYGWRPIINDIAGAYEYIMENHEKLMTYSVSANFKEAVPKHTIFTGRNGDILEAEGSRGFRTKVHYLIDLPALRESSRLGLLNPLQVGWDLLPFSFVVDWFIPVANMLEALDATVGTRFISGTRTGWCDIDLTGQSSSEYFSFNEAHFEYPIIPVTGKIYSIERKVLYGYPMVLPYVKNPFSASHFATALSLVRILTGRK</sequence>
<evidence type="ECO:0000256" key="1">
    <source>
        <dbReference type="ARBA" id="ARBA00004328"/>
    </source>
</evidence>
<evidence type="ECO:0000256" key="2">
    <source>
        <dbReference type="ARBA" id="ARBA00022581"/>
    </source>
</evidence>
<organism evidence="8 9">
    <name type="scientific">Leviviridae sp</name>
    <dbReference type="NCBI Taxonomy" id="2027243"/>
    <lineage>
        <taxon>Viruses</taxon>
        <taxon>Riboviria</taxon>
        <taxon>Orthornavirae</taxon>
        <taxon>Lenarviricota</taxon>
        <taxon>Leviviricetes</taxon>
        <taxon>Norzivirales</taxon>
        <taxon>Fiersviridae</taxon>
    </lineage>
</organism>
<evidence type="ECO:0000256" key="6">
    <source>
        <dbReference type="ARBA" id="ARBA00023296"/>
    </source>
</evidence>
<dbReference type="EMBL" id="MZ679590">
    <property type="protein sequence ID" value="UJQ85214.1"/>
    <property type="molecule type" value="Genomic_RNA"/>
</dbReference>
<name>A0ABY3SUH7_9VIRU</name>
<reference evidence="8" key="2">
    <citation type="journal article" date="2022" name="Nat. Microbiol.">
        <title>RNA viromes from terrestrial sites across China expand environmental viral diversity.</title>
        <authorList>
            <person name="Chiapello M."/>
            <person name="Rodriguez-Romero J."/>
            <person name="Ayllon M.A."/>
            <person name="Turina M."/>
        </authorList>
    </citation>
    <scope>NUCLEOTIDE SEQUENCE</scope>
    <source>
        <strain evidence="8">304R-k141_206076</strain>
    </source>
</reference>
<evidence type="ECO:0000313" key="8">
    <source>
        <dbReference type="EMBL" id="UJQ85214.1"/>
    </source>
</evidence>
<dbReference type="InterPro" id="IPR005563">
    <property type="entry name" value="A_protein"/>
</dbReference>
<proteinExistence type="inferred from homology"/>